<sequence length="53" mass="6020">MDQPVKYLLLTDNISLKEDLNLGPEWDVMPLTSALTGGHWDRIVVIAQFTNYS</sequence>
<evidence type="ECO:0000313" key="1">
    <source>
        <dbReference type="EMBL" id="CAB4164155.1"/>
    </source>
</evidence>
<feature type="non-terminal residue" evidence="1">
    <location>
        <position position="53"/>
    </location>
</feature>
<gene>
    <name evidence="1" type="ORF">UFOVP826_1</name>
</gene>
<reference evidence="1" key="1">
    <citation type="submission" date="2020-04" db="EMBL/GenBank/DDBJ databases">
        <authorList>
            <person name="Chiriac C."/>
            <person name="Salcher M."/>
            <person name="Ghai R."/>
            <person name="Kavagutti S V."/>
        </authorList>
    </citation>
    <scope>NUCLEOTIDE SEQUENCE</scope>
</reference>
<protein>
    <submittedName>
        <fullName evidence="1">Uncharacterized protein</fullName>
    </submittedName>
</protein>
<accession>A0A6J5P4V8</accession>
<organism evidence="1">
    <name type="scientific">uncultured Caudovirales phage</name>
    <dbReference type="NCBI Taxonomy" id="2100421"/>
    <lineage>
        <taxon>Viruses</taxon>
        <taxon>Duplodnaviria</taxon>
        <taxon>Heunggongvirae</taxon>
        <taxon>Uroviricota</taxon>
        <taxon>Caudoviricetes</taxon>
        <taxon>Peduoviridae</taxon>
        <taxon>Maltschvirus</taxon>
        <taxon>Maltschvirus maltsch</taxon>
    </lineage>
</organism>
<dbReference type="EMBL" id="LR796765">
    <property type="protein sequence ID" value="CAB4164155.1"/>
    <property type="molecule type" value="Genomic_DNA"/>
</dbReference>
<name>A0A6J5P4V8_9CAUD</name>
<proteinExistence type="predicted"/>